<dbReference type="Pfam" id="PF06854">
    <property type="entry name" value="Phage_Gp15"/>
    <property type="match status" value="1"/>
</dbReference>
<protein>
    <submittedName>
        <fullName evidence="1">Uncharacterized protein</fullName>
    </submittedName>
</protein>
<organism evidence="1 2">
    <name type="scientific">Candidatus Onthousia faecipullorum</name>
    <dbReference type="NCBI Taxonomy" id="2840887"/>
    <lineage>
        <taxon>Bacteria</taxon>
        <taxon>Bacillati</taxon>
        <taxon>Bacillota</taxon>
        <taxon>Bacilli</taxon>
        <taxon>Candidatus Onthousia</taxon>
    </lineage>
</organism>
<evidence type="ECO:0000313" key="2">
    <source>
        <dbReference type="Proteomes" id="UP000886833"/>
    </source>
</evidence>
<proteinExistence type="predicted"/>
<name>A0A9D1G9L5_9FIRM</name>
<dbReference type="EMBL" id="DVKQ01000002">
    <property type="protein sequence ID" value="HIT36918.1"/>
    <property type="molecule type" value="Genomic_DNA"/>
</dbReference>
<reference evidence="1" key="2">
    <citation type="journal article" date="2021" name="PeerJ">
        <title>Extensive microbial diversity within the chicken gut microbiome revealed by metagenomics and culture.</title>
        <authorList>
            <person name="Gilroy R."/>
            <person name="Ravi A."/>
            <person name="Getino M."/>
            <person name="Pursley I."/>
            <person name="Horton D.L."/>
            <person name="Alikhan N.F."/>
            <person name="Baker D."/>
            <person name="Gharbi K."/>
            <person name="Hall N."/>
            <person name="Watson M."/>
            <person name="Adriaenssens E.M."/>
            <person name="Foster-Nyarko E."/>
            <person name="Jarju S."/>
            <person name="Secka A."/>
            <person name="Antonio M."/>
            <person name="Oren A."/>
            <person name="Chaudhuri R.R."/>
            <person name="La Ragione R."/>
            <person name="Hildebrand F."/>
            <person name="Pallen M.J."/>
        </authorList>
    </citation>
    <scope>NUCLEOTIDE SEQUENCE</scope>
    <source>
        <strain evidence="1">CHK195-26880</strain>
    </source>
</reference>
<reference evidence="1" key="1">
    <citation type="submission" date="2020-10" db="EMBL/GenBank/DDBJ databases">
        <authorList>
            <person name="Gilroy R."/>
        </authorList>
    </citation>
    <scope>NUCLEOTIDE SEQUENCE</scope>
    <source>
        <strain evidence="1">CHK195-26880</strain>
    </source>
</reference>
<dbReference type="InterPro" id="IPR009660">
    <property type="entry name" value="Phage_A500_Gp15"/>
</dbReference>
<evidence type="ECO:0000313" key="1">
    <source>
        <dbReference type="EMBL" id="HIT36918.1"/>
    </source>
</evidence>
<comment type="caution">
    <text evidence="1">The sequence shown here is derived from an EMBL/GenBank/DDBJ whole genome shotgun (WGS) entry which is preliminary data.</text>
</comment>
<dbReference type="AlphaFoldDB" id="A0A9D1G9L5"/>
<sequence length="206" mass="24881">MRFFYQKTDTTNEYNDYRPYEDYEQLSCVEINGKQYKLDLSFRNVLKIFRLFENNSPFKLEKTAEILGIKQSNAYVINEIANYLFGKKKGNSHKKEKVFDVNLDYKYYYADFYKLGIDLNKADIDWWTFNSLLESIIIDENSTMYKVISYRTYEKPSKNIKVQEEKEHKFRMSMKRKYALPNRITPDKALEKLWNYVEKKAGENKE</sequence>
<accession>A0A9D1G9L5</accession>
<gene>
    <name evidence="1" type="ORF">IAB59_00335</name>
</gene>
<dbReference type="Proteomes" id="UP000886833">
    <property type="component" value="Unassembled WGS sequence"/>
</dbReference>